<dbReference type="EMBL" id="VSSQ01069783">
    <property type="protein sequence ID" value="MPN21733.1"/>
    <property type="molecule type" value="Genomic_DNA"/>
</dbReference>
<feature type="transmembrane region" description="Helical" evidence="1">
    <location>
        <begin position="180"/>
        <end position="198"/>
    </location>
</feature>
<dbReference type="GO" id="GO:0005524">
    <property type="term" value="F:ATP binding"/>
    <property type="evidence" value="ECO:0007669"/>
    <property type="project" value="InterPro"/>
</dbReference>
<dbReference type="Pfam" id="PF19845">
    <property type="entry name" value="DUF6320"/>
    <property type="match status" value="1"/>
</dbReference>
<dbReference type="GO" id="GO:0008763">
    <property type="term" value="F:UDP-N-acetylmuramate-L-alanine ligase activity"/>
    <property type="evidence" value="ECO:0007669"/>
    <property type="project" value="UniProtKB-EC"/>
</dbReference>
<feature type="transmembrane region" description="Helical" evidence="1">
    <location>
        <begin position="116"/>
        <end position="139"/>
    </location>
</feature>
<dbReference type="InterPro" id="IPR036565">
    <property type="entry name" value="Mur-like_cat_sf"/>
</dbReference>
<sequence length="214" mass="23818">MLERSKLLGIVSSTYDRVACISGCHGKTTITSMLALIMQTADIDCTVHVGGMVDFLGGGGLTWSPYVIGAVGLLYCWFVVPLLYKFSRPYAFVGIDFAALGLFLFLVALMSGGMGWYLRLIIPLLLLSGITFILIMLSLRRLEWPWLYRIALACLAFGLFLPGVETLIRWNAGFDMGFEWSFYAAIPIAVFAAALLLVERNKPLKEEIRKKLFI</sequence>
<dbReference type="Gene3D" id="3.40.1190.10">
    <property type="entry name" value="Mur-like, catalytic domain"/>
    <property type="match status" value="1"/>
</dbReference>
<dbReference type="AlphaFoldDB" id="A0A645GD17"/>
<dbReference type="EC" id="6.3.2.8" evidence="2"/>
<keyword evidence="2" id="KW-0436">Ligase</keyword>
<accession>A0A645GD17</accession>
<proteinExistence type="predicted"/>
<reference evidence="2" key="1">
    <citation type="submission" date="2019-08" db="EMBL/GenBank/DDBJ databases">
        <authorList>
            <person name="Kucharzyk K."/>
            <person name="Murdoch R.W."/>
            <person name="Higgins S."/>
            <person name="Loffler F."/>
        </authorList>
    </citation>
    <scope>NUCLEOTIDE SEQUENCE</scope>
</reference>
<feature type="transmembrane region" description="Helical" evidence="1">
    <location>
        <begin position="90"/>
        <end position="110"/>
    </location>
</feature>
<feature type="transmembrane region" description="Helical" evidence="1">
    <location>
        <begin position="146"/>
        <end position="168"/>
    </location>
</feature>
<evidence type="ECO:0000313" key="2">
    <source>
        <dbReference type="EMBL" id="MPN21733.1"/>
    </source>
</evidence>
<protein>
    <submittedName>
        <fullName evidence="2">UDP-N-acetylmuramate--L-alanine ligase</fullName>
        <ecNumber evidence="2">6.3.2.8</ecNumber>
    </submittedName>
</protein>
<gene>
    <name evidence="2" type="primary">murC_43</name>
    <name evidence="2" type="ORF">SDC9_169113</name>
</gene>
<keyword evidence="1" id="KW-1133">Transmembrane helix</keyword>
<name>A0A645GD17_9ZZZZ</name>
<comment type="caution">
    <text evidence="2">The sequence shown here is derived from an EMBL/GenBank/DDBJ whole genome shotgun (WGS) entry which is preliminary data.</text>
</comment>
<keyword evidence="1" id="KW-0472">Membrane</keyword>
<evidence type="ECO:0000256" key="1">
    <source>
        <dbReference type="SAM" id="Phobius"/>
    </source>
</evidence>
<keyword evidence="1" id="KW-0812">Transmembrane</keyword>
<dbReference type="SUPFAM" id="SSF53623">
    <property type="entry name" value="MurD-like peptide ligases, catalytic domain"/>
    <property type="match status" value="1"/>
</dbReference>
<feature type="transmembrane region" description="Helical" evidence="1">
    <location>
        <begin position="63"/>
        <end position="83"/>
    </location>
</feature>
<organism evidence="2">
    <name type="scientific">bioreactor metagenome</name>
    <dbReference type="NCBI Taxonomy" id="1076179"/>
    <lineage>
        <taxon>unclassified sequences</taxon>
        <taxon>metagenomes</taxon>
        <taxon>ecological metagenomes</taxon>
    </lineage>
</organism>
<dbReference type="InterPro" id="IPR046283">
    <property type="entry name" value="DUF6320"/>
</dbReference>